<dbReference type="OrthoDB" id="3527137at2759"/>
<gene>
    <name evidence="3" type="ORF">CH63R_07051</name>
</gene>
<dbReference type="RefSeq" id="XP_018156804.1">
    <property type="nucleotide sequence ID" value="XM_018302026.1"/>
</dbReference>
<evidence type="ECO:0000313" key="4">
    <source>
        <dbReference type="Proteomes" id="UP000092177"/>
    </source>
</evidence>
<sequence>MAATTQSSHTSTDSSSNPAESAASQHVWSFQPPRFEPIQYIPKRDEDQIRGFAVLEASAVAHEPLDNGGNHWTFYLTVAPNPLDLGDRRLVQFDSTPSGTPSGGGGSGSKANVVISLLEDREFSRAQCICRLKTRDSLTVGDFVDAITDHGREKYDFDDRGRGCKKWTADQMDLLLEVGIFVQEEDVANAKKDMMFQWDGFRRSGDHSEWAVGVYYQ</sequence>
<dbReference type="KEGG" id="chig:CH63R_07051"/>
<accession>A0A1B7Y8C9</accession>
<dbReference type="AlphaFoldDB" id="A0A1B7Y8C9"/>
<dbReference type="Proteomes" id="UP000092177">
    <property type="component" value="Chromosome 5"/>
</dbReference>
<name>A0A1B7Y8C9_COLHI</name>
<reference evidence="4" key="1">
    <citation type="journal article" date="2017" name="BMC Genomics">
        <title>Gapless genome assembly of Colletotrichum higginsianum reveals chromosome structure and association of transposable elements with secondary metabolite gene clusters.</title>
        <authorList>
            <person name="Dallery J.-F."/>
            <person name="Lapalu N."/>
            <person name="Zampounis A."/>
            <person name="Pigne S."/>
            <person name="Luyten I."/>
            <person name="Amselem J."/>
            <person name="Wittenberg A.H.J."/>
            <person name="Zhou S."/>
            <person name="de Queiroz M.V."/>
            <person name="Robin G.P."/>
            <person name="Auger A."/>
            <person name="Hainaut M."/>
            <person name="Henrissat B."/>
            <person name="Kim K.-T."/>
            <person name="Lee Y.-H."/>
            <person name="Lespinet O."/>
            <person name="Schwartz D.C."/>
            <person name="Thon M.R."/>
            <person name="O'Connell R.J."/>
        </authorList>
    </citation>
    <scope>NUCLEOTIDE SEQUENCE [LARGE SCALE GENOMIC DNA]</scope>
    <source>
        <strain evidence="4">IMI 349063</strain>
    </source>
</reference>
<feature type="compositionally biased region" description="Low complexity" evidence="1">
    <location>
        <begin position="1"/>
        <end position="16"/>
    </location>
</feature>
<protein>
    <recommendedName>
        <fullName evidence="2">DUF7770 domain-containing protein</fullName>
    </recommendedName>
</protein>
<evidence type="ECO:0000259" key="2">
    <source>
        <dbReference type="Pfam" id="PF24968"/>
    </source>
</evidence>
<comment type="caution">
    <text evidence="3">The sequence shown here is derived from an EMBL/GenBank/DDBJ whole genome shotgun (WGS) entry which is preliminary data.</text>
</comment>
<evidence type="ECO:0000256" key="1">
    <source>
        <dbReference type="SAM" id="MobiDB-lite"/>
    </source>
</evidence>
<feature type="compositionally biased region" description="Polar residues" evidence="1">
    <location>
        <begin position="17"/>
        <end position="28"/>
    </location>
</feature>
<feature type="domain" description="DUF7770" evidence="2">
    <location>
        <begin position="59"/>
        <end position="216"/>
    </location>
</feature>
<dbReference type="VEuPathDB" id="FungiDB:CH63R_07051"/>
<dbReference type="GeneID" id="28866133"/>
<feature type="region of interest" description="Disordered" evidence="1">
    <location>
        <begin position="1"/>
        <end position="30"/>
    </location>
</feature>
<dbReference type="EMBL" id="LTAN01000005">
    <property type="protein sequence ID" value="OBR08286.1"/>
    <property type="molecule type" value="Genomic_DNA"/>
</dbReference>
<dbReference type="InterPro" id="IPR056672">
    <property type="entry name" value="DUF7770"/>
</dbReference>
<proteinExistence type="predicted"/>
<organism evidence="3 4">
    <name type="scientific">Colletotrichum higginsianum (strain IMI 349063)</name>
    <name type="common">Crucifer anthracnose fungus</name>
    <dbReference type="NCBI Taxonomy" id="759273"/>
    <lineage>
        <taxon>Eukaryota</taxon>
        <taxon>Fungi</taxon>
        <taxon>Dikarya</taxon>
        <taxon>Ascomycota</taxon>
        <taxon>Pezizomycotina</taxon>
        <taxon>Sordariomycetes</taxon>
        <taxon>Hypocreomycetidae</taxon>
        <taxon>Glomerellales</taxon>
        <taxon>Glomerellaceae</taxon>
        <taxon>Colletotrichum</taxon>
        <taxon>Colletotrichum destructivum species complex</taxon>
    </lineage>
</organism>
<evidence type="ECO:0000313" key="3">
    <source>
        <dbReference type="EMBL" id="OBR08286.1"/>
    </source>
</evidence>
<dbReference type="Pfam" id="PF24968">
    <property type="entry name" value="DUF7770"/>
    <property type="match status" value="1"/>
</dbReference>
<keyword evidence="4" id="KW-1185">Reference proteome</keyword>